<proteinExistence type="predicted"/>
<feature type="compositionally biased region" description="Basic and acidic residues" evidence="1">
    <location>
        <begin position="22"/>
        <end position="38"/>
    </location>
</feature>
<protein>
    <submittedName>
        <fullName evidence="2">Uncharacterized protein</fullName>
    </submittedName>
</protein>
<name>A0A6J4RR31_9ACTN</name>
<dbReference type="EMBL" id="CADCVL010000179">
    <property type="protein sequence ID" value="CAA9475781.1"/>
    <property type="molecule type" value="Genomic_DNA"/>
</dbReference>
<evidence type="ECO:0000256" key="1">
    <source>
        <dbReference type="SAM" id="MobiDB-lite"/>
    </source>
</evidence>
<reference evidence="2" key="1">
    <citation type="submission" date="2020-02" db="EMBL/GenBank/DDBJ databases">
        <authorList>
            <person name="Meier V. D."/>
        </authorList>
    </citation>
    <scope>NUCLEOTIDE SEQUENCE</scope>
    <source>
        <strain evidence="2">AVDCRST_MAG65</strain>
    </source>
</reference>
<organism evidence="2">
    <name type="scientific">uncultured Solirubrobacteraceae bacterium</name>
    <dbReference type="NCBI Taxonomy" id="1162706"/>
    <lineage>
        <taxon>Bacteria</taxon>
        <taxon>Bacillati</taxon>
        <taxon>Actinomycetota</taxon>
        <taxon>Thermoleophilia</taxon>
        <taxon>Solirubrobacterales</taxon>
        <taxon>Solirubrobacteraceae</taxon>
        <taxon>environmental samples</taxon>
    </lineage>
</organism>
<gene>
    <name evidence="2" type="ORF">AVDCRST_MAG65-1105</name>
</gene>
<feature type="non-terminal residue" evidence="2">
    <location>
        <position position="98"/>
    </location>
</feature>
<evidence type="ECO:0000313" key="2">
    <source>
        <dbReference type="EMBL" id="CAA9475781.1"/>
    </source>
</evidence>
<feature type="region of interest" description="Disordered" evidence="1">
    <location>
        <begin position="9"/>
        <end position="83"/>
    </location>
</feature>
<accession>A0A6J4RR31</accession>
<dbReference type="AlphaFoldDB" id="A0A6J4RR31"/>
<sequence length="98" mass="9515">MACVALMLAPPPGVAAQGEPKPSARELWEAYPLERESGSGRAPADEGEAAPPPAQAPQPTAGPTGSGTRPAPERPADGGASSPLLLGVGAVAAVVLAA</sequence>